<protein>
    <submittedName>
        <fullName evidence="1">Uncharacterized protein</fullName>
    </submittedName>
</protein>
<dbReference type="AlphaFoldDB" id="A0A167HYV8"/>
<evidence type="ECO:0000313" key="1">
    <source>
        <dbReference type="EMBL" id="KZO92122.1"/>
    </source>
</evidence>
<sequence length="79" mass="8045">MSRTLCRQNGVLALEVFPSLVPPALSQIQPLHFIADRGCGALCLALGASVASGLCGSHGSTPCSPKELAPDADLLAVCQ</sequence>
<accession>A0A167HYV8</accession>
<gene>
    <name evidence="1" type="ORF">CALVIDRAFT_319012</name>
</gene>
<reference evidence="1 2" key="1">
    <citation type="journal article" date="2016" name="Mol. Biol. Evol.">
        <title>Comparative Genomics of Early-Diverging Mushroom-Forming Fungi Provides Insights into the Origins of Lignocellulose Decay Capabilities.</title>
        <authorList>
            <person name="Nagy L.G."/>
            <person name="Riley R."/>
            <person name="Tritt A."/>
            <person name="Adam C."/>
            <person name="Daum C."/>
            <person name="Floudas D."/>
            <person name="Sun H."/>
            <person name="Yadav J.S."/>
            <person name="Pangilinan J."/>
            <person name="Larsson K.H."/>
            <person name="Matsuura K."/>
            <person name="Barry K."/>
            <person name="Labutti K."/>
            <person name="Kuo R."/>
            <person name="Ohm R.A."/>
            <person name="Bhattacharya S.S."/>
            <person name="Shirouzu T."/>
            <person name="Yoshinaga Y."/>
            <person name="Martin F.M."/>
            <person name="Grigoriev I.V."/>
            <person name="Hibbett D.S."/>
        </authorList>
    </citation>
    <scope>NUCLEOTIDE SEQUENCE [LARGE SCALE GENOMIC DNA]</scope>
    <source>
        <strain evidence="1 2">TUFC12733</strain>
    </source>
</reference>
<organism evidence="1 2">
    <name type="scientific">Calocera viscosa (strain TUFC12733)</name>
    <dbReference type="NCBI Taxonomy" id="1330018"/>
    <lineage>
        <taxon>Eukaryota</taxon>
        <taxon>Fungi</taxon>
        <taxon>Dikarya</taxon>
        <taxon>Basidiomycota</taxon>
        <taxon>Agaricomycotina</taxon>
        <taxon>Dacrymycetes</taxon>
        <taxon>Dacrymycetales</taxon>
        <taxon>Dacrymycetaceae</taxon>
        <taxon>Calocera</taxon>
    </lineage>
</organism>
<keyword evidence="2" id="KW-1185">Reference proteome</keyword>
<name>A0A167HYV8_CALVF</name>
<proteinExistence type="predicted"/>
<dbReference type="Proteomes" id="UP000076738">
    <property type="component" value="Unassembled WGS sequence"/>
</dbReference>
<evidence type="ECO:0000313" key="2">
    <source>
        <dbReference type="Proteomes" id="UP000076738"/>
    </source>
</evidence>
<dbReference type="EMBL" id="KV417314">
    <property type="protein sequence ID" value="KZO92122.1"/>
    <property type="molecule type" value="Genomic_DNA"/>
</dbReference>